<proteinExistence type="predicted"/>
<name>A0A844YWM8_9SPHN</name>
<dbReference type="SUPFAM" id="SSF55874">
    <property type="entry name" value="ATPase domain of HSP90 chaperone/DNA topoisomerase II/histidine kinase"/>
    <property type="match status" value="1"/>
</dbReference>
<keyword evidence="4" id="KW-0472">Membrane</keyword>
<feature type="transmembrane region" description="Helical" evidence="4">
    <location>
        <begin position="347"/>
        <end position="371"/>
    </location>
</feature>
<dbReference type="InterPro" id="IPR036890">
    <property type="entry name" value="HATPase_C_sf"/>
</dbReference>
<evidence type="ECO:0000256" key="4">
    <source>
        <dbReference type="SAM" id="Phobius"/>
    </source>
</evidence>
<keyword evidence="3" id="KW-0902">Two-component regulatory system</keyword>
<keyword evidence="1" id="KW-0808">Transferase</keyword>
<evidence type="ECO:0000256" key="2">
    <source>
        <dbReference type="ARBA" id="ARBA00022777"/>
    </source>
</evidence>
<evidence type="ECO:0000313" key="7">
    <source>
        <dbReference type="Proteomes" id="UP000466966"/>
    </source>
</evidence>
<accession>A0A844YWM8</accession>
<feature type="domain" description="Histidine kinase/HSP90-like ATPase" evidence="5">
    <location>
        <begin position="541"/>
        <end position="632"/>
    </location>
</feature>
<reference evidence="6 7" key="1">
    <citation type="submission" date="2019-12" db="EMBL/GenBank/DDBJ databases">
        <title>Genomic-based taxomic classification of the family Erythrobacteraceae.</title>
        <authorList>
            <person name="Xu L."/>
        </authorList>
    </citation>
    <scope>NUCLEOTIDE SEQUENCE [LARGE SCALE GENOMIC DNA]</scope>
    <source>
        <strain evidence="6 7">M0322</strain>
    </source>
</reference>
<dbReference type="PANTHER" id="PTHR24421">
    <property type="entry name" value="NITRATE/NITRITE SENSOR PROTEIN NARX-RELATED"/>
    <property type="match status" value="1"/>
</dbReference>
<dbReference type="InterPro" id="IPR050482">
    <property type="entry name" value="Sensor_HK_TwoCompSys"/>
</dbReference>
<evidence type="ECO:0000256" key="3">
    <source>
        <dbReference type="ARBA" id="ARBA00023012"/>
    </source>
</evidence>
<keyword evidence="2" id="KW-0418">Kinase</keyword>
<dbReference type="GO" id="GO:0000160">
    <property type="term" value="P:phosphorelay signal transduction system"/>
    <property type="evidence" value="ECO:0007669"/>
    <property type="project" value="UniProtKB-KW"/>
</dbReference>
<dbReference type="CDD" id="cd16917">
    <property type="entry name" value="HATPase_UhpB-NarQ-NarX-like"/>
    <property type="match status" value="1"/>
</dbReference>
<organism evidence="6 7">
    <name type="scientific">Alteraurantiacibacter buctensis</name>
    <dbReference type="NCBI Taxonomy" id="1503981"/>
    <lineage>
        <taxon>Bacteria</taxon>
        <taxon>Pseudomonadati</taxon>
        <taxon>Pseudomonadota</taxon>
        <taxon>Alphaproteobacteria</taxon>
        <taxon>Sphingomonadales</taxon>
        <taxon>Erythrobacteraceae</taxon>
        <taxon>Alteraurantiacibacter</taxon>
    </lineage>
</organism>
<sequence>MQGWPAYAKSAVVLLAVIAGFLAALTACEVAIRPAGMAARQAVTFLPVTQAGLIDRTAPVQQAPYSQEPVYRASADVAGPHVAFQIPFYLATPKEELAFFIGATPGLQEIRLNDRVLQPNVPRDTLRGATDGRAFFYMLPPALLQPGANHIEVLVETQSGLLALAPFHIGPATEAARAAEMAALISTYVPVMAISFLVFATLLCLVTNWPPQDRQRIRSLMLLLAIWALRTWFISFPTPVELPFLVTSFIYYALEVSLIFALARNLLAGEAALEDWRKGLGWLWLAIICYLVAVTLAGFVVGPAVREWFKALAWANSLLLAVLAVIGLSLLAWGVATRRDGRWLERLALMVCLLALSIDALDSILAVSIPLGKGVPLTFYAAAPVGLLLGLGVIASIAREASEARRTVVQSNQILAGRLAEQDAELARSYDAQKQMLQRHTMLEERQRIVRDMHDGIGGQLLGLLMQVRSGGADAPVVEQGLQASIADLRLIVDSMDSAEGGLAETLRSFEHRARPQVEAAGMAFSVEHGLPDDQPGPGPRPALQILRVLQEALTNALRHSGGTRISLASAVAPEGAVTITLADNGRGLPAEVKGGRGLASMQNRAAAVGGTLAIASSDGGTVLSLTIPDPATSPPA</sequence>
<keyword evidence="7" id="KW-1185">Reference proteome</keyword>
<keyword evidence="4" id="KW-1133">Transmembrane helix</keyword>
<feature type="transmembrane region" description="Helical" evidence="4">
    <location>
        <begin position="187"/>
        <end position="207"/>
    </location>
</feature>
<feature type="transmembrane region" description="Helical" evidence="4">
    <location>
        <begin position="249"/>
        <end position="267"/>
    </location>
</feature>
<evidence type="ECO:0000313" key="6">
    <source>
        <dbReference type="EMBL" id="MXO71969.1"/>
    </source>
</evidence>
<gene>
    <name evidence="6" type="ORF">GRI99_10010</name>
</gene>
<feature type="transmembrane region" description="Helical" evidence="4">
    <location>
        <begin position="219"/>
        <end position="237"/>
    </location>
</feature>
<keyword evidence="4" id="KW-0812">Transmembrane</keyword>
<comment type="caution">
    <text evidence="6">The sequence shown here is derived from an EMBL/GenBank/DDBJ whole genome shotgun (WGS) entry which is preliminary data.</text>
</comment>
<dbReference type="Gene3D" id="3.30.565.10">
    <property type="entry name" value="Histidine kinase-like ATPase, C-terminal domain"/>
    <property type="match status" value="1"/>
</dbReference>
<dbReference type="InterPro" id="IPR003594">
    <property type="entry name" value="HATPase_dom"/>
</dbReference>
<dbReference type="EMBL" id="WTYV01000003">
    <property type="protein sequence ID" value="MXO71969.1"/>
    <property type="molecule type" value="Genomic_DNA"/>
</dbReference>
<dbReference type="Pfam" id="PF02518">
    <property type="entry name" value="HATPase_c"/>
    <property type="match status" value="1"/>
</dbReference>
<feature type="transmembrane region" description="Helical" evidence="4">
    <location>
        <begin position="377"/>
        <end position="398"/>
    </location>
</feature>
<evidence type="ECO:0000256" key="1">
    <source>
        <dbReference type="ARBA" id="ARBA00022679"/>
    </source>
</evidence>
<dbReference type="OrthoDB" id="9797605at2"/>
<dbReference type="SMART" id="SM00387">
    <property type="entry name" value="HATPase_c"/>
    <property type="match status" value="1"/>
</dbReference>
<feature type="transmembrane region" description="Helical" evidence="4">
    <location>
        <begin position="313"/>
        <end position="335"/>
    </location>
</feature>
<feature type="transmembrane region" description="Helical" evidence="4">
    <location>
        <begin position="279"/>
        <end position="301"/>
    </location>
</feature>
<protein>
    <recommendedName>
        <fullName evidence="5">Histidine kinase/HSP90-like ATPase domain-containing protein</fullName>
    </recommendedName>
</protein>
<dbReference type="Proteomes" id="UP000466966">
    <property type="component" value="Unassembled WGS sequence"/>
</dbReference>
<dbReference type="AlphaFoldDB" id="A0A844YWM8"/>
<dbReference type="GO" id="GO:0016301">
    <property type="term" value="F:kinase activity"/>
    <property type="evidence" value="ECO:0007669"/>
    <property type="project" value="UniProtKB-KW"/>
</dbReference>
<evidence type="ECO:0000259" key="5">
    <source>
        <dbReference type="SMART" id="SM00387"/>
    </source>
</evidence>